<feature type="transmembrane region" description="Helical" evidence="1">
    <location>
        <begin position="7"/>
        <end position="30"/>
    </location>
</feature>
<feature type="transmembrane region" description="Helical" evidence="1">
    <location>
        <begin position="441"/>
        <end position="466"/>
    </location>
</feature>
<feature type="transmembrane region" description="Helical" evidence="1">
    <location>
        <begin position="227"/>
        <end position="253"/>
    </location>
</feature>
<evidence type="ECO:0000313" key="2">
    <source>
        <dbReference type="Proteomes" id="UP000887565"/>
    </source>
</evidence>
<proteinExistence type="predicted"/>
<feature type="transmembrane region" description="Helical" evidence="1">
    <location>
        <begin position="50"/>
        <end position="67"/>
    </location>
</feature>
<dbReference type="WBParaSite" id="nRc.2.0.1.t47895-RA">
    <property type="protein sequence ID" value="nRc.2.0.1.t47895-RA"/>
    <property type="gene ID" value="nRc.2.0.1.g47895"/>
</dbReference>
<feature type="transmembrane region" description="Helical" evidence="1">
    <location>
        <begin position="166"/>
        <end position="183"/>
    </location>
</feature>
<feature type="transmembrane region" description="Helical" evidence="1">
    <location>
        <begin position="339"/>
        <end position="358"/>
    </location>
</feature>
<keyword evidence="1" id="KW-0472">Membrane</keyword>
<keyword evidence="2" id="KW-1185">Reference proteome</keyword>
<dbReference type="AlphaFoldDB" id="A0A915L9U2"/>
<evidence type="ECO:0000256" key="1">
    <source>
        <dbReference type="SAM" id="Phobius"/>
    </source>
</evidence>
<feature type="transmembrane region" description="Helical" evidence="1">
    <location>
        <begin position="378"/>
        <end position="400"/>
    </location>
</feature>
<keyword evidence="1" id="KW-1133">Transmembrane helix</keyword>
<feature type="transmembrane region" description="Helical" evidence="1">
    <location>
        <begin position="287"/>
        <end position="308"/>
    </location>
</feature>
<dbReference type="OMA" id="INATYLH"/>
<organism evidence="2 3">
    <name type="scientific">Romanomermis culicivorax</name>
    <name type="common">Nematode worm</name>
    <dbReference type="NCBI Taxonomy" id="13658"/>
    <lineage>
        <taxon>Eukaryota</taxon>
        <taxon>Metazoa</taxon>
        <taxon>Ecdysozoa</taxon>
        <taxon>Nematoda</taxon>
        <taxon>Enoplea</taxon>
        <taxon>Dorylaimia</taxon>
        <taxon>Mermithida</taxon>
        <taxon>Mermithoidea</taxon>
        <taxon>Mermithidae</taxon>
        <taxon>Romanomermis</taxon>
    </lineage>
</organism>
<accession>A0A915L9U2</accession>
<name>A0A915L9U2_ROMCU</name>
<reference evidence="3" key="1">
    <citation type="submission" date="2022-11" db="UniProtKB">
        <authorList>
            <consortium name="WormBaseParasite"/>
        </authorList>
    </citation>
    <scope>IDENTIFICATION</scope>
</reference>
<evidence type="ECO:0000313" key="3">
    <source>
        <dbReference type="WBParaSite" id="nRc.2.0.1.t47895-RA"/>
    </source>
</evidence>
<feature type="transmembrane region" description="Helical" evidence="1">
    <location>
        <begin position="74"/>
        <end position="94"/>
    </location>
</feature>
<sequence length="519" mass="59162">MKSRSLIVCSFVQCVIGHFKFVLWVLEVVWSRNLGQARRFVFFNYTIDEPIWNLIYVMIGVGGIFAAKNGNRILCYCTLLFTGLSIFPVLQYLWVDYRWLLNVKSSDFLIQVPKPHLLLQMNIFLSCLHLIFIFVTVGVMLDRFVRNRLPWNSSKVSIDGTLKQSVLYTGILMIAAGVILLIMDVTHISNGTFYRMFSPTEHRLPFLLIPSGVVALFITVRNEYIPYALPCCVPLLVACVQSSSFNVATFLYLSHNSYFTEQLCDLFYFVRYKCDKKVESFGVVSHFFEATVSFGCAALCAYLMVIFYRLTNMYRTILQYPLTDDEIMRVKGHSLGAKFFGLFQMVIGVAVFLVSIYGPTQDQYKSILYHPFILIHMLIYRVTLSVPFILNPLIQCFALWSNDLHTKPLKALLAMAVSYVWTLDIFLQLDYRILSSMGVGWSIIVCLELVTLFVQFALAAECAVLMDIGQNRLPQFDFVEYDRDGGGADSPTGTLNFNGDEFNHDSDDDCKSSGTNDLV</sequence>
<dbReference type="Proteomes" id="UP000887565">
    <property type="component" value="Unplaced"/>
</dbReference>
<protein>
    <submittedName>
        <fullName evidence="3">Uncharacterized protein</fullName>
    </submittedName>
</protein>
<keyword evidence="1" id="KW-0812">Transmembrane</keyword>
<feature type="transmembrane region" description="Helical" evidence="1">
    <location>
        <begin position="123"/>
        <end position="145"/>
    </location>
</feature>
<feature type="transmembrane region" description="Helical" evidence="1">
    <location>
        <begin position="412"/>
        <end position="429"/>
    </location>
</feature>
<feature type="transmembrane region" description="Helical" evidence="1">
    <location>
        <begin position="203"/>
        <end position="220"/>
    </location>
</feature>